<dbReference type="OrthoDB" id="9803279at2"/>
<evidence type="ECO:0000313" key="8">
    <source>
        <dbReference type="Proteomes" id="UP000033103"/>
    </source>
</evidence>
<organism evidence="7 8">
    <name type="scientific">Sneathia vaginalis</name>
    <dbReference type="NCBI Taxonomy" id="187101"/>
    <lineage>
        <taxon>Bacteria</taxon>
        <taxon>Fusobacteriati</taxon>
        <taxon>Fusobacteriota</taxon>
        <taxon>Fusobacteriia</taxon>
        <taxon>Fusobacteriales</taxon>
        <taxon>Leptotrichiaceae</taxon>
        <taxon>Sneathia</taxon>
    </lineage>
</organism>
<evidence type="ECO:0000256" key="4">
    <source>
        <dbReference type="RuleBase" id="RU361196"/>
    </source>
</evidence>
<dbReference type="GO" id="GO:0003844">
    <property type="term" value="F:1,4-alpha-glucan branching enzyme activity"/>
    <property type="evidence" value="ECO:0007669"/>
    <property type="project" value="InterPro"/>
</dbReference>
<dbReference type="InterPro" id="IPR037090">
    <property type="entry name" value="57_glycoside_trans_central"/>
</dbReference>
<evidence type="ECO:0000313" key="7">
    <source>
        <dbReference type="EMBL" id="AKC95265.1"/>
    </source>
</evidence>
<dbReference type="InterPro" id="IPR015293">
    <property type="entry name" value="BE_C"/>
</dbReference>
<dbReference type="SUPFAM" id="SSF88688">
    <property type="entry name" value="Families 57/38 glycoside transferase middle domain"/>
    <property type="match status" value="1"/>
</dbReference>
<dbReference type="CDD" id="cd10792">
    <property type="entry name" value="GH57N_AmyC_like"/>
    <property type="match status" value="1"/>
</dbReference>
<evidence type="ECO:0000256" key="1">
    <source>
        <dbReference type="ARBA" id="ARBA00006821"/>
    </source>
</evidence>
<feature type="domain" description="Glycoside hydrolase family 57 N-terminal" evidence="5">
    <location>
        <begin position="7"/>
        <end position="398"/>
    </location>
</feature>
<dbReference type="PATRIC" id="fig|1069640.6.peg.306"/>
<dbReference type="AlphaFoldDB" id="A0A0E3ZB16"/>
<keyword evidence="2 4" id="KW-0119">Carbohydrate metabolism</keyword>
<reference evidence="7 8" key="1">
    <citation type="journal article" date="2012" name="BMC Genomics">
        <title>Genomic sequence analysis and characterization of Sneathia amnii sp. nov.</title>
        <authorList>
            <consortium name="Vaginal Microbiome Consortium (additional members)"/>
            <person name="Harwich M.D.Jr."/>
            <person name="Serrano M.G."/>
            <person name="Fettweis J.M."/>
            <person name="Alves J.M."/>
            <person name="Reimers M.A."/>
            <person name="Buck G.A."/>
            <person name="Jefferson K.K."/>
        </authorList>
    </citation>
    <scope>NUCLEOTIDE SEQUENCE [LARGE SCALE GENOMIC DNA]</scope>
    <source>
        <strain evidence="7 8">SN35</strain>
    </source>
</reference>
<protein>
    <submittedName>
        <fullName evidence="7">Glycoside hydrolase</fullName>
    </submittedName>
</protein>
<name>A0A0E3ZB16_9FUSO</name>
<feature type="active site" description="Proton donor" evidence="3">
    <location>
        <position position="351"/>
    </location>
</feature>
<dbReference type="RefSeq" id="WP_046328371.1">
    <property type="nucleotide sequence ID" value="NZ_CP011280.1"/>
</dbReference>
<evidence type="ECO:0000256" key="2">
    <source>
        <dbReference type="ARBA" id="ARBA00023277"/>
    </source>
</evidence>
<dbReference type="KEGG" id="sns:VC03_01620"/>
<dbReference type="GO" id="GO:0005576">
    <property type="term" value="C:extracellular region"/>
    <property type="evidence" value="ECO:0007669"/>
    <property type="project" value="TreeGrafter"/>
</dbReference>
<dbReference type="STRING" id="187101.VC03_01620"/>
<dbReference type="EMBL" id="CP011280">
    <property type="protein sequence ID" value="AKC95265.1"/>
    <property type="molecule type" value="Genomic_DNA"/>
</dbReference>
<dbReference type="PANTHER" id="PTHR41695:SF1">
    <property type="entry name" value="1,4-ALPHA-GLUCAN BRANCHING ENZYME TK1436"/>
    <property type="match status" value="1"/>
</dbReference>
<sequence length="524" mass="62179">MEGYFSLVLHAHLPYVRHPEYKEFLEEDWLYEAITETYIPFLMMFERLHRDNVEFNITLTMSGTLANMLKDDLLMSRYLRHMDKMVELCEKELDRLKDQPAFLKVARHNYDTYRNARQYFLDCNRDLVSKFRYFQDLGHLEIIPVTATHGMLPMMKDYDKVANAQVLQAKIDYMEHFGREPKGIWLAECAYYPGQDKYLAENGIRYFLVDAHGIMHADPRPIYGVYAPVYTENGIAAFARDLESSEQVWSSEIGYPGDGTYREFHKDAGYELDYDYIKPYLHSDGVRRNIGIKYFAITDKKGTYKAIYDPEAAYNKAKQHAYDFVFNRSKQLEYLASKMKHRKPIVISPYDAELYGHWWYEGPIFLEYVFRAMQISNFKSITPSQYLDKYPMNQVVNVSMSSWGANGYFDVWVDGSNDYIYRHLHKAAEKMLEIATYEPMNDVERRAMNQMARELMMAQTSCWPFIMFTGTMVGYAHKKISDHTNRLFKLYEDIKHHSVDEEWLREIESRDNIFRNIDYRIYRG</sequence>
<evidence type="ECO:0000259" key="5">
    <source>
        <dbReference type="Pfam" id="PF03065"/>
    </source>
</evidence>
<dbReference type="PANTHER" id="PTHR41695">
    <property type="entry name" value="1,4-ALPHA-GLUCAN BRANCHING ENZYME RV3031-RELATED"/>
    <property type="match status" value="1"/>
</dbReference>
<dbReference type="GO" id="GO:0016787">
    <property type="term" value="F:hydrolase activity"/>
    <property type="evidence" value="ECO:0007669"/>
    <property type="project" value="UniProtKB-KW"/>
</dbReference>
<gene>
    <name evidence="7" type="ORF">VC03_01620</name>
</gene>
<dbReference type="InterPro" id="IPR040042">
    <property type="entry name" value="Branching_enz_MT3115-like"/>
</dbReference>
<comment type="similarity">
    <text evidence="1 4">Belongs to the glycosyl hydrolase 57 family.</text>
</comment>
<dbReference type="GO" id="GO:0030979">
    <property type="term" value="P:alpha-glucan biosynthetic process"/>
    <property type="evidence" value="ECO:0007669"/>
    <property type="project" value="InterPro"/>
</dbReference>
<dbReference type="InterPro" id="IPR011330">
    <property type="entry name" value="Glyco_hydro/deAcase_b/a-brl"/>
</dbReference>
<dbReference type="InterPro" id="IPR004300">
    <property type="entry name" value="Glyco_hydro_57_N"/>
</dbReference>
<dbReference type="Gene3D" id="3.20.110.10">
    <property type="entry name" value="Glycoside hydrolase 38, N terminal domain"/>
    <property type="match status" value="1"/>
</dbReference>
<feature type="active site" description="Nucleophile" evidence="3">
    <location>
        <position position="188"/>
    </location>
</feature>
<dbReference type="Gene3D" id="1.20.1430.10">
    <property type="entry name" value="Families 57/38 glycoside transferase, middle domain"/>
    <property type="match status" value="1"/>
</dbReference>
<dbReference type="InterPro" id="IPR028995">
    <property type="entry name" value="Glyco_hydro_57/38_cen_sf"/>
</dbReference>
<dbReference type="InterPro" id="IPR027291">
    <property type="entry name" value="Glyco_hydro_38_N_sf"/>
</dbReference>
<keyword evidence="7" id="KW-0378">Hydrolase</keyword>
<accession>A0A0E3ZB16</accession>
<dbReference type="HOGENOM" id="CLU_008192_1_0_0"/>
<dbReference type="Proteomes" id="UP000033103">
    <property type="component" value="Chromosome"/>
</dbReference>
<evidence type="ECO:0000256" key="3">
    <source>
        <dbReference type="PIRSR" id="PIRSR640042-1"/>
    </source>
</evidence>
<evidence type="ECO:0000259" key="6">
    <source>
        <dbReference type="Pfam" id="PF09210"/>
    </source>
</evidence>
<dbReference type="SUPFAM" id="SSF88713">
    <property type="entry name" value="Glycoside hydrolase/deacetylase"/>
    <property type="match status" value="1"/>
</dbReference>
<proteinExistence type="inferred from homology"/>
<dbReference type="Pfam" id="PF09210">
    <property type="entry name" value="BE_C"/>
    <property type="match status" value="1"/>
</dbReference>
<dbReference type="Pfam" id="PF03065">
    <property type="entry name" value="Glyco_hydro_57"/>
    <property type="match status" value="1"/>
</dbReference>
<feature type="domain" description="1,4-alpha-glucan branching enzyme C-terminal" evidence="6">
    <location>
        <begin position="423"/>
        <end position="522"/>
    </location>
</feature>
<keyword evidence="8" id="KW-1185">Reference proteome</keyword>